<keyword evidence="3" id="KW-0285">Flavoprotein</keyword>
<keyword evidence="9" id="KW-0067">ATP-binding</keyword>
<dbReference type="SUPFAM" id="SSF52374">
    <property type="entry name" value="Nucleotidylyl transferase"/>
    <property type="match status" value="1"/>
</dbReference>
<evidence type="ECO:0000256" key="2">
    <source>
        <dbReference type="ARBA" id="ARBA00012393"/>
    </source>
</evidence>
<dbReference type="InterPro" id="IPR015864">
    <property type="entry name" value="FAD_synthase"/>
</dbReference>
<dbReference type="InterPro" id="IPR014729">
    <property type="entry name" value="Rossmann-like_a/b/a_fold"/>
</dbReference>
<evidence type="ECO:0000256" key="1">
    <source>
        <dbReference type="ARBA" id="ARBA00004726"/>
    </source>
</evidence>
<comment type="caution">
    <text evidence="11">The sequence shown here is derived from an EMBL/GenBank/DDBJ whole genome shotgun (WGS) entry which is preliminary data.</text>
</comment>
<evidence type="ECO:0000256" key="5">
    <source>
        <dbReference type="ARBA" id="ARBA00022679"/>
    </source>
</evidence>
<feature type="domain" description="FAD synthetase" evidence="10">
    <location>
        <begin position="95"/>
        <end position="146"/>
    </location>
</feature>
<proteinExistence type="predicted"/>
<dbReference type="EMBL" id="JALJOQ010000040">
    <property type="protein sequence ID" value="KAK9805958.1"/>
    <property type="molecule type" value="Genomic_DNA"/>
</dbReference>
<evidence type="ECO:0000313" key="11">
    <source>
        <dbReference type="EMBL" id="KAK9805958.1"/>
    </source>
</evidence>
<keyword evidence="5" id="KW-0808">Transferase</keyword>
<dbReference type="Proteomes" id="UP001465755">
    <property type="component" value="Unassembled WGS sequence"/>
</dbReference>
<gene>
    <name evidence="11" type="ORF">WJX73_008498</name>
</gene>
<dbReference type="GO" id="GO:0009231">
    <property type="term" value="P:riboflavin biosynthetic process"/>
    <property type="evidence" value="ECO:0007669"/>
    <property type="project" value="InterPro"/>
</dbReference>
<evidence type="ECO:0000256" key="4">
    <source>
        <dbReference type="ARBA" id="ARBA00022643"/>
    </source>
</evidence>
<dbReference type="GO" id="GO:0003919">
    <property type="term" value="F:FMN adenylyltransferase activity"/>
    <property type="evidence" value="ECO:0007669"/>
    <property type="project" value="UniProtKB-EC"/>
</dbReference>
<keyword evidence="12" id="KW-1185">Reference proteome</keyword>
<dbReference type="Pfam" id="PF06574">
    <property type="entry name" value="FAD_syn"/>
    <property type="match status" value="1"/>
</dbReference>
<evidence type="ECO:0000256" key="7">
    <source>
        <dbReference type="ARBA" id="ARBA00022741"/>
    </source>
</evidence>
<reference evidence="11 12" key="1">
    <citation type="journal article" date="2024" name="Nat. Commun.">
        <title>Phylogenomics reveals the evolutionary origins of lichenization in chlorophyte algae.</title>
        <authorList>
            <person name="Puginier C."/>
            <person name="Libourel C."/>
            <person name="Otte J."/>
            <person name="Skaloud P."/>
            <person name="Haon M."/>
            <person name="Grisel S."/>
            <person name="Petersen M."/>
            <person name="Berrin J.G."/>
            <person name="Delaux P.M."/>
            <person name="Dal Grande F."/>
            <person name="Keller J."/>
        </authorList>
    </citation>
    <scope>NUCLEOTIDE SEQUENCE [LARGE SCALE GENOMIC DNA]</scope>
    <source>
        <strain evidence="11 12">SAG 2036</strain>
    </source>
</reference>
<comment type="pathway">
    <text evidence="1">Cofactor biosynthesis; FAD biosynthesis; FAD from FMN: step 1/1.</text>
</comment>
<dbReference type="EC" id="2.7.7.2" evidence="2"/>
<evidence type="ECO:0000256" key="8">
    <source>
        <dbReference type="ARBA" id="ARBA00022827"/>
    </source>
</evidence>
<dbReference type="GO" id="GO:0005524">
    <property type="term" value="F:ATP binding"/>
    <property type="evidence" value="ECO:0007669"/>
    <property type="project" value="UniProtKB-KW"/>
</dbReference>
<evidence type="ECO:0000256" key="3">
    <source>
        <dbReference type="ARBA" id="ARBA00022630"/>
    </source>
</evidence>
<organism evidence="11 12">
    <name type="scientific">Symbiochloris irregularis</name>
    <dbReference type="NCBI Taxonomy" id="706552"/>
    <lineage>
        <taxon>Eukaryota</taxon>
        <taxon>Viridiplantae</taxon>
        <taxon>Chlorophyta</taxon>
        <taxon>core chlorophytes</taxon>
        <taxon>Trebouxiophyceae</taxon>
        <taxon>Trebouxiales</taxon>
        <taxon>Trebouxiaceae</taxon>
        <taxon>Symbiochloris</taxon>
    </lineage>
</organism>
<evidence type="ECO:0000313" key="12">
    <source>
        <dbReference type="Proteomes" id="UP001465755"/>
    </source>
</evidence>
<keyword evidence="7" id="KW-0547">Nucleotide-binding</keyword>
<keyword evidence="8" id="KW-0274">FAD</keyword>
<evidence type="ECO:0000256" key="6">
    <source>
        <dbReference type="ARBA" id="ARBA00022695"/>
    </source>
</evidence>
<sequence length="281" mass="30149">MRLTRHLRPQSHRGITHSRARLFPPRPSIRACSPNFSTAQQGSTADDWRAPLETGHKSVVALGKFDALHTGHRALAVQASSLGASAWMVSFSSMAEVLADDLQVAGVVVGEGFRFGYKAAGTTDTLRSVGRDLGLEVNVVDLITLSAASQGDPVSSSKVREALAAGQMDRVRSYLDRSHTLIAHLGQEDLARHRGNAMGPEYLRRIPRTCFVNQAPGKGYYQARIGLTPGHDTILGAEEFSRLQPATVAVTEFGVDIILPAKIAAEPDSQTVAAIVEFGSL</sequence>
<keyword evidence="4" id="KW-0288">FMN</keyword>
<name>A0AAW1PCW4_9CHLO</name>
<evidence type="ECO:0000259" key="10">
    <source>
        <dbReference type="Pfam" id="PF06574"/>
    </source>
</evidence>
<keyword evidence="6" id="KW-0548">Nucleotidyltransferase</keyword>
<accession>A0AAW1PCW4</accession>
<evidence type="ECO:0000256" key="9">
    <source>
        <dbReference type="ARBA" id="ARBA00022840"/>
    </source>
</evidence>
<dbReference type="Gene3D" id="3.40.50.620">
    <property type="entry name" value="HUPs"/>
    <property type="match status" value="2"/>
</dbReference>
<dbReference type="AlphaFoldDB" id="A0AAW1PCW4"/>
<protein>
    <recommendedName>
        <fullName evidence="2">FAD synthase</fullName>
        <ecNumber evidence="2">2.7.7.2</ecNumber>
    </recommendedName>
</protein>